<gene>
    <name evidence="2" type="ORF">AG1IA_00748</name>
</gene>
<evidence type="ECO:0000313" key="2">
    <source>
        <dbReference type="EMBL" id="ELU45221.1"/>
    </source>
</evidence>
<sequence>MITKTISQVLIRGATVVFAPLAFKIVYCTFIETRSLAAGCFFSVLSATYKSTALHYNFAPYCRPRSPQPFQGRAQGSPICASFPAPVDNASHIPHQPSNQRWTTTNTRSTLSNPDDHHYFPCPHTRHRARRRNG</sequence>
<evidence type="ECO:0000256" key="1">
    <source>
        <dbReference type="SAM" id="MobiDB-lite"/>
    </source>
</evidence>
<organism evidence="2 3">
    <name type="scientific">Thanatephorus cucumeris (strain AG1-IA)</name>
    <name type="common">Rice sheath blight fungus</name>
    <name type="synonym">Rhizoctonia solani</name>
    <dbReference type="NCBI Taxonomy" id="983506"/>
    <lineage>
        <taxon>Eukaryota</taxon>
        <taxon>Fungi</taxon>
        <taxon>Dikarya</taxon>
        <taxon>Basidiomycota</taxon>
        <taxon>Agaricomycotina</taxon>
        <taxon>Agaricomycetes</taxon>
        <taxon>Cantharellales</taxon>
        <taxon>Ceratobasidiaceae</taxon>
        <taxon>Rhizoctonia</taxon>
        <taxon>Rhizoctonia solani AG-1</taxon>
    </lineage>
</organism>
<protein>
    <submittedName>
        <fullName evidence="2">Uncharacterized protein</fullName>
    </submittedName>
</protein>
<evidence type="ECO:0000313" key="3">
    <source>
        <dbReference type="Proteomes" id="UP000011668"/>
    </source>
</evidence>
<dbReference type="HOGENOM" id="CLU_1897611_0_0_1"/>
<dbReference type="EMBL" id="AFRT01000130">
    <property type="protein sequence ID" value="ELU45221.1"/>
    <property type="molecule type" value="Genomic_DNA"/>
</dbReference>
<feature type="compositionally biased region" description="Polar residues" evidence="1">
    <location>
        <begin position="96"/>
        <end position="113"/>
    </location>
</feature>
<dbReference type="Proteomes" id="UP000011668">
    <property type="component" value="Unassembled WGS sequence"/>
</dbReference>
<keyword evidence="3" id="KW-1185">Reference proteome</keyword>
<dbReference type="AlphaFoldDB" id="L8X4J7"/>
<proteinExistence type="predicted"/>
<name>L8X4J7_THACA</name>
<accession>L8X4J7</accession>
<comment type="caution">
    <text evidence="2">The sequence shown here is derived from an EMBL/GenBank/DDBJ whole genome shotgun (WGS) entry which is preliminary data.</text>
</comment>
<feature type="region of interest" description="Disordered" evidence="1">
    <location>
        <begin position="88"/>
        <end position="134"/>
    </location>
</feature>
<feature type="compositionally biased region" description="Basic residues" evidence="1">
    <location>
        <begin position="124"/>
        <end position="134"/>
    </location>
</feature>
<reference evidence="2 3" key="1">
    <citation type="journal article" date="2013" name="Nat. Commun.">
        <title>The evolution and pathogenic mechanisms of the rice sheath blight pathogen.</title>
        <authorList>
            <person name="Zheng A."/>
            <person name="Lin R."/>
            <person name="Xu L."/>
            <person name="Qin P."/>
            <person name="Tang C."/>
            <person name="Ai P."/>
            <person name="Zhang D."/>
            <person name="Liu Y."/>
            <person name="Sun Z."/>
            <person name="Feng H."/>
            <person name="Wang Y."/>
            <person name="Chen Y."/>
            <person name="Liang X."/>
            <person name="Fu R."/>
            <person name="Li Q."/>
            <person name="Zhang J."/>
            <person name="Yu X."/>
            <person name="Xie Z."/>
            <person name="Ding L."/>
            <person name="Guan P."/>
            <person name="Tang J."/>
            <person name="Liang Y."/>
            <person name="Wang S."/>
            <person name="Deng Q."/>
            <person name="Li S."/>
            <person name="Zhu J."/>
            <person name="Wang L."/>
            <person name="Liu H."/>
            <person name="Li P."/>
        </authorList>
    </citation>
    <scope>NUCLEOTIDE SEQUENCE [LARGE SCALE GENOMIC DNA]</scope>
    <source>
        <strain evidence="3">AG-1 IA</strain>
    </source>
</reference>